<gene>
    <name evidence="6" type="ORF">G9U51_13540</name>
</gene>
<dbReference type="Gene3D" id="1.10.10.60">
    <property type="entry name" value="Homeodomain-like"/>
    <property type="match status" value="1"/>
</dbReference>
<comment type="caution">
    <text evidence="6">The sequence shown here is derived from an EMBL/GenBank/DDBJ whole genome shotgun (WGS) entry which is preliminary data.</text>
</comment>
<evidence type="ECO:0000256" key="3">
    <source>
        <dbReference type="ARBA" id="ARBA00023163"/>
    </source>
</evidence>
<dbReference type="InterPro" id="IPR001647">
    <property type="entry name" value="HTH_TetR"/>
</dbReference>
<dbReference type="Gene3D" id="1.10.357.10">
    <property type="entry name" value="Tetracycline Repressor, domain 2"/>
    <property type="match status" value="1"/>
</dbReference>
<dbReference type="AlphaFoldDB" id="A0A967B2H0"/>
<sequence length="218" mass="24338">MTDRAPSLVDAALLREPPATARGIRTRATLVAAARTVFERDGFLAARLTDITAEAHCSIGTFYTYFASKEEVFAAVLQEAQDDMMHPGMPHVEDSDEHPEQLLAASHRAYLTAYKRNAKLMQLLEQVATIDPQFARLRRRRARAFIDRNARHIAALQERGMVDPTLDPQLTSACLSAMVSRMAYHVFVLGDRYTMNDLVDTLTRVWVGALRLSPPPSA</sequence>
<evidence type="ECO:0000256" key="2">
    <source>
        <dbReference type="ARBA" id="ARBA00023125"/>
    </source>
</evidence>
<name>A0A967B2H0_9MICO</name>
<dbReference type="GO" id="GO:0000976">
    <property type="term" value="F:transcription cis-regulatory region binding"/>
    <property type="evidence" value="ECO:0007669"/>
    <property type="project" value="TreeGrafter"/>
</dbReference>
<dbReference type="InterPro" id="IPR036271">
    <property type="entry name" value="Tet_transcr_reg_TetR-rel_C_sf"/>
</dbReference>
<keyword evidence="3" id="KW-0804">Transcription</keyword>
<evidence type="ECO:0000313" key="7">
    <source>
        <dbReference type="Proteomes" id="UP000744769"/>
    </source>
</evidence>
<evidence type="ECO:0000313" key="6">
    <source>
        <dbReference type="EMBL" id="NHN56797.1"/>
    </source>
</evidence>
<dbReference type="PROSITE" id="PS50977">
    <property type="entry name" value="HTH_TETR_2"/>
    <property type="match status" value="1"/>
</dbReference>
<dbReference type="InterPro" id="IPR050109">
    <property type="entry name" value="HTH-type_TetR-like_transc_reg"/>
</dbReference>
<dbReference type="GO" id="GO:0003700">
    <property type="term" value="F:DNA-binding transcription factor activity"/>
    <property type="evidence" value="ECO:0007669"/>
    <property type="project" value="TreeGrafter"/>
</dbReference>
<dbReference type="PANTHER" id="PTHR30055">
    <property type="entry name" value="HTH-TYPE TRANSCRIPTIONAL REGULATOR RUTR"/>
    <property type="match status" value="1"/>
</dbReference>
<dbReference type="Pfam" id="PF21313">
    <property type="entry name" value="EthR_C"/>
    <property type="match status" value="1"/>
</dbReference>
<evidence type="ECO:0000256" key="4">
    <source>
        <dbReference type="PROSITE-ProRule" id="PRU00335"/>
    </source>
</evidence>
<dbReference type="Proteomes" id="UP000744769">
    <property type="component" value="Unassembled WGS sequence"/>
</dbReference>
<accession>A0A967B2H0</accession>
<keyword evidence="2 4" id="KW-0238">DNA-binding</keyword>
<dbReference type="RefSeq" id="WP_166197456.1">
    <property type="nucleotide sequence ID" value="NZ_JAAOIV010000010.1"/>
</dbReference>
<dbReference type="InterPro" id="IPR009057">
    <property type="entry name" value="Homeodomain-like_sf"/>
</dbReference>
<feature type="DNA-binding region" description="H-T-H motif" evidence="4">
    <location>
        <begin position="47"/>
        <end position="66"/>
    </location>
</feature>
<dbReference type="SUPFAM" id="SSF46689">
    <property type="entry name" value="Homeodomain-like"/>
    <property type="match status" value="1"/>
</dbReference>
<dbReference type="PANTHER" id="PTHR30055:SF234">
    <property type="entry name" value="HTH-TYPE TRANSCRIPTIONAL REGULATOR BETI"/>
    <property type="match status" value="1"/>
</dbReference>
<feature type="domain" description="HTH tetR-type" evidence="5">
    <location>
        <begin position="24"/>
        <end position="84"/>
    </location>
</feature>
<dbReference type="SUPFAM" id="SSF48498">
    <property type="entry name" value="Tetracyclin repressor-like, C-terminal domain"/>
    <property type="match status" value="1"/>
</dbReference>
<dbReference type="PRINTS" id="PR00455">
    <property type="entry name" value="HTHTETR"/>
</dbReference>
<protein>
    <submittedName>
        <fullName evidence="6">TetR/AcrR family transcriptional regulator</fullName>
    </submittedName>
</protein>
<evidence type="ECO:0000259" key="5">
    <source>
        <dbReference type="PROSITE" id="PS50977"/>
    </source>
</evidence>
<evidence type="ECO:0000256" key="1">
    <source>
        <dbReference type="ARBA" id="ARBA00023015"/>
    </source>
</evidence>
<keyword evidence="7" id="KW-1185">Reference proteome</keyword>
<keyword evidence="1" id="KW-0805">Transcription regulation</keyword>
<proteinExistence type="predicted"/>
<reference evidence="6" key="1">
    <citation type="submission" date="2020-03" db="EMBL/GenBank/DDBJ databases">
        <title>Draft sequencing of Calidifontibacter sp. DB0510.</title>
        <authorList>
            <person name="Kim D.-U."/>
        </authorList>
    </citation>
    <scope>NUCLEOTIDE SEQUENCE</scope>
    <source>
        <strain evidence="6">DB0510</strain>
    </source>
</reference>
<dbReference type="Pfam" id="PF00440">
    <property type="entry name" value="TetR_N"/>
    <property type="match status" value="1"/>
</dbReference>
<dbReference type="InterPro" id="IPR049397">
    <property type="entry name" value="EthR_C"/>
</dbReference>
<dbReference type="EMBL" id="JAAOIV010000010">
    <property type="protein sequence ID" value="NHN56797.1"/>
    <property type="molecule type" value="Genomic_DNA"/>
</dbReference>
<organism evidence="6 7">
    <name type="scientific">Metallococcus carri</name>
    <dbReference type="NCBI Taxonomy" id="1656884"/>
    <lineage>
        <taxon>Bacteria</taxon>
        <taxon>Bacillati</taxon>
        <taxon>Actinomycetota</taxon>
        <taxon>Actinomycetes</taxon>
        <taxon>Micrococcales</taxon>
        <taxon>Dermacoccaceae</taxon>
        <taxon>Metallococcus</taxon>
    </lineage>
</organism>